<feature type="region of interest" description="Disordered" evidence="1">
    <location>
        <begin position="1"/>
        <end position="21"/>
    </location>
</feature>
<evidence type="ECO:0000313" key="3">
    <source>
        <dbReference type="Proteomes" id="UP000253509"/>
    </source>
</evidence>
<accession>A0A366IML2</accession>
<reference evidence="2 3" key="1">
    <citation type="submission" date="2018-06" db="EMBL/GenBank/DDBJ databases">
        <title>Freshwater and sediment microbial communities from various areas in North America, analyzing microbe dynamics in response to fracking.</title>
        <authorList>
            <person name="Lamendella R."/>
        </authorList>
    </citation>
    <scope>NUCLEOTIDE SEQUENCE [LARGE SCALE GENOMIC DNA]</scope>
    <source>
        <strain evidence="2 3">3b_TX</strain>
    </source>
</reference>
<dbReference type="Proteomes" id="UP000253509">
    <property type="component" value="Unassembled WGS sequence"/>
</dbReference>
<feature type="region of interest" description="Disordered" evidence="1">
    <location>
        <begin position="84"/>
        <end position="115"/>
    </location>
</feature>
<dbReference type="CDD" id="cd00085">
    <property type="entry name" value="HNHc"/>
    <property type="match status" value="1"/>
</dbReference>
<protein>
    <recommendedName>
        <fullName evidence="4">HNH endonuclease</fullName>
    </recommendedName>
</protein>
<feature type="region of interest" description="Disordered" evidence="1">
    <location>
        <begin position="727"/>
        <end position="789"/>
    </location>
</feature>
<proteinExistence type="predicted"/>
<evidence type="ECO:0000256" key="1">
    <source>
        <dbReference type="SAM" id="MobiDB-lite"/>
    </source>
</evidence>
<name>A0A366IML2_9MICO</name>
<gene>
    <name evidence="2" type="ORF">DFO65_10135</name>
</gene>
<comment type="caution">
    <text evidence="2">The sequence shown here is derived from an EMBL/GenBank/DDBJ whole genome shotgun (WGS) entry which is preliminary data.</text>
</comment>
<evidence type="ECO:0008006" key="4">
    <source>
        <dbReference type="Google" id="ProtNLM"/>
    </source>
</evidence>
<sequence length="870" mass="92593">MEKPETPGADETTADVAATPVRAGARRPRVILADSSLLRGVASAAESCTRAHLSLVSALTDYVFLVARRGETATIAESVERHRAGDGRAAAGPWGLQAGTTSSPGGKASAPSTSTVSASAPGSVFGLPPVEEPLPDFPGFDPDTSLAAWTREHLSKDDIIQISAICGSPTGRTLRTVAMAVTLSQGLPRFHSRIADGEFTAAHSEVVTSLCLSVPMRHLPQLDAYLARRRADVTCETLRRTLVQRISVLEPPEERYREAAERRRVEVDNHGDGSSALIISGPTLDINACYQRVMGMARAVHSNQVSAFGLPKGTMIDDGRGVDALAFDILTRTVPTLTTRITSIDPVSGTPLVHDEPFRPEATGPAPVGDPAPIGGVTPSLVVDSRCSASSARTRDQRDHSFGGPVGEPEVISREMLLVLPTAQWWLSSQAALIATVPFLTAFGQSLLPGQLPDGSPIPAETARRLAGSCPTLYRVLTDPATGTPLDARATAYRIPRDVRTTVTSQWALCTAPGCTREAVRSELDHVIPFDHDHPDQGGLTRFGNLHPLCPVHHGLKTGRVFDVRMPKSGLVEYSFRQGVRTSVHAPDAPIDTAHALEWWTMDRFPAQVDWTRPPPYSDAEPMDGQGSAAPQGTQTEGSERRVPGGSGDTSAFGAIGAGSAPEMSTAKGRDISAEGEKYAGARSVSGPTGEYCALGPDSLTDWGRMAASGIRTIAANAAAAYVERQRRSSAEKSRSSMSAGQAGCDPDAGDGRNGQVPNAPPQPAPATRAAAEPRPRVEAPLPGGARTESADDIFSTMIEGAEIVEYDPVILECKKAISRDYSVKIPVMMRNRREQILADWERLKRAGPESNAARIIDWEHRFDGDPPPF</sequence>
<dbReference type="InterPro" id="IPR003615">
    <property type="entry name" value="HNH_nuc"/>
</dbReference>
<dbReference type="AlphaFoldDB" id="A0A366IML2"/>
<evidence type="ECO:0000313" key="2">
    <source>
        <dbReference type="EMBL" id="RBP74318.1"/>
    </source>
</evidence>
<feature type="region of interest" description="Disordered" evidence="1">
    <location>
        <begin position="610"/>
        <end position="672"/>
    </location>
</feature>
<feature type="region of interest" description="Disordered" evidence="1">
    <location>
        <begin position="386"/>
        <end position="407"/>
    </location>
</feature>
<organism evidence="2 3">
    <name type="scientific">Brevibacterium celere</name>
    <dbReference type="NCBI Taxonomy" id="225845"/>
    <lineage>
        <taxon>Bacteria</taxon>
        <taxon>Bacillati</taxon>
        <taxon>Actinomycetota</taxon>
        <taxon>Actinomycetes</taxon>
        <taxon>Micrococcales</taxon>
        <taxon>Brevibacteriaceae</taxon>
        <taxon>Brevibacterium</taxon>
    </lineage>
</organism>
<keyword evidence="3" id="KW-1185">Reference proteome</keyword>
<dbReference type="EMBL" id="QNSB01000001">
    <property type="protein sequence ID" value="RBP74318.1"/>
    <property type="molecule type" value="Genomic_DNA"/>
</dbReference>